<accession>B8PZV7</accession>
<feature type="transmembrane region" description="Helical" evidence="2">
    <location>
        <begin position="12"/>
        <end position="32"/>
    </location>
</feature>
<protein>
    <submittedName>
        <fullName evidence="3">Uncharacterized protein</fullName>
    </submittedName>
</protein>
<name>B8PZV7_9BACT</name>
<organism evidence="3">
    <name type="scientific">uncultured bacterium pTW2</name>
    <dbReference type="NCBI Taxonomy" id="504464"/>
    <lineage>
        <taxon>Bacteria</taxon>
        <taxon>Candidatus Dojkabacteria</taxon>
        <taxon>environmental samples</taxon>
    </lineage>
</organism>
<feature type="region of interest" description="Disordered" evidence="1">
    <location>
        <begin position="80"/>
        <end position="105"/>
    </location>
</feature>
<evidence type="ECO:0000256" key="1">
    <source>
        <dbReference type="SAM" id="MobiDB-lite"/>
    </source>
</evidence>
<evidence type="ECO:0000313" key="3">
    <source>
        <dbReference type="EMBL" id="ACA34415.1"/>
    </source>
</evidence>
<proteinExistence type="predicted"/>
<reference evidence="3" key="1">
    <citation type="journal article" date="2009" name="Appl. Environ. Microbiol.">
        <title>Isolation and characterization of metalloproteases with a novel domain structure by construction and screening of metagenomic libraries.</title>
        <authorList>
            <person name="Waschkowitz T."/>
            <person name="Rockstroh S."/>
            <person name="Daniel R."/>
        </authorList>
    </citation>
    <scope>NUCLEOTIDE SEQUENCE</scope>
</reference>
<sequence>MPQHHSQRRNQLPWIGGTVLAVALLVAAALVWSHRERPAGDQLQMARILARLQALEAQREQAPTGYPAGVATNVSADAFGARDGASRSPAPPLPDLTPEQAEQQHRARLQALEAQFSSDPRDPAAALVESQLLETMVGEAMNSTGLVPRNPDVDCRRRSCRIVGSFAASGNAEDWVLTYLATSGDKLARARAEYVRNADGSTQARIYAARGGNATNR</sequence>
<dbReference type="AlphaFoldDB" id="B8PZV7"/>
<dbReference type="EMBL" id="EU333168">
    <property type="protein sequence ID" value="ACA34415.1"/>
    <property type="molecule type" value="Genomic_DNA"/>
</dbReference>
<evidence type="ECO:0000256" key="2">
    <source>
        <dbReference type="SAM" id="Phobius"/>
    </source>
</evidence>
<keyword evidence="2" id="KW-1133">Transmembrane helix</keyword>
<keyword evidence="2" id="KW-0472">Membrane</keyword>
<keyword evidence="2" id="KW-0812">Transmembrane</keyword>